<name>A0ABV0PS39_9TELE</name>
<accession>A0ABV0PS39</accession>
<evidence type="ECO:0008006" key="3">
    <source>
        <dbReference type="Google" id="ProtNLM"/>
    </source>
</evidence>
<evidence type="ECO:0000313" key="1">
    <source>
        <dbReference type="EMBL" id="MEQ2186233.1"/>
    </source>
</evidence>
<feature type="non-terminal residue" evidence="1">
    <location>
        <position position="1"/>
    </location>
</feature>
<keyword evidence="2" id="KW-1185">Reference proteome</keyword>
<dbReference type="PANTHER" id="PTHR21356">
    <property type="entry name" value="ARMADILLO REPEAT CONTAINING 2"/>
    <property type="match status" value="1"/>
</dbReference>
<reference evidence="1 2" key="1">
    <citation type="submission" date="2021-06" db="EMBL/GenBank/DDBJ databases">
        <authorList>
            <person name="Palmer J.M."/>
        </authorList>
    </citation>
    <scope>NUCLEOTIDE SEQUENCE [LARGE SCALE GENOMIC DNA]</scope>
    <source>
        <strain evidence="1 2">GA_2019</strain>
        <tissue evidence="1">Muscle</tissue>
    </source>
</reference>
<proteinExistence type="predicted"/>
<dbReference type="SUPFAM" id="SSF48371">
    <property type="entry name" value="ARM repeat"/>
    <property type="match status" value="1"/>
</dbReference>
<dbReference type="Gene3D" id="1.25.10.10">
    <property type="entry name" value="Leucine-rich Repeat Variant"/>
    <property type="match status" value="2"/>
</dbReference>
<dbReference type="InterPro" id="IPR011989">
    <property type="entry name" value="ARM-like"/>
</dbReference>
<dbReference type="Proteomes" id="UP001476798">
    <property type="component" value="Unassembled WGS sequence"/>
</dbReference>
<protein>
    <recommendedName>
        <fullName evidence="3">Armadillo repeat-containing protein 10</fullName>
    </recommendedName>
</protein>
<dbReference type="EMBL" id="JAHRIO010083264">
    <property type="protein sequence ID" value="MEQ2186233.1"/>
    <property type="molecule type" value="Genomic_DNA"/>
</dbReference>
<gene>
    <name evidence="1" type="ORF">GOODEAATRI_026528</name>
</gene>
<sequence length="275" mass="30862">LTATLRNLADHPDSRTLFVSFNVIPALCLVLHRYCEDKDICTNISRIFSKLSSYSECCLALAQTPNCYSLILDLLSKHHQKQDLVVRLLFTLGNLTARSSEPRQQLFQCRDCMPTLLQLYNSYQRRNVSSNTALQKEAPSSREPAAATLADDVLVKLVRVLANMCIHPAVGPSLATNTTCIQLLMETLEQRSVQESEELLVNVAAAINNLSFYQEENSEIRHNQLLIAKLILKLLLSSSMDAMLEATRVYGNLSLHKDVRDFVMKNKGIPPTIDN</sequence>
<dbReference type="InterPro" id="IPR016024">
    <property type="entry name" value="ARM-type_fold"/>
</dbReference>
<dbReference type="InterPro" id="IPR038905">
    <property type="entry name" value="ARMC2"/>
</dbReference>
<comment type="caution">
    <text evidence="1">The sequence shown here is derived from an EMBL/GenBank/DDBJ whole genome shotgun (WGS) entry which is preliminary data.</text>
</comment>
<evidence type="ECO:0000313" key="2">
    <source>
        <dbReference type="Proteomes" id="UP001476798"/>
    </source>
</evidence>
<organism evidence="1 2">
    <name type="scientific">Goodea atripinnis</name>
    <dbReference type="NCBI Taxonomy" id="208336"/>
    <lineage>
        <taxon>Eukaryota</taxon>
        <taxon>Metazoa</taxon>
        <taxon>Chordata</taxon>
        <taxon>Craniata</taxon>
        <taxon>Vertebrata</taxon>
        <taxon>Euteleostomi</taxon>
        <taxon>Actinopterygii</taxon>
        <taxon>Neopterygii</taxon>
        <taxon>Teleostei</taxon>
        <taxon>Neoteleostei</taxon>
        <taxon>Acanthomorphata</taxon>
        <taxon>Ovalentaria</taxon>
        <taxon>Atherinomorphae</taxon>
        <taxon>Cyprinodontiformes</taxon>
        <taxon>Goodeidae</taxon>
        <taxon>Goodea</taxon>
    </lineage>
</organism>
<dbReference type="PANTHER" id="PTHR21356:SF1">
    <property type="entry name" value="ARMADILLO REPEAT-CONTAINING PROTEIN 2"/>
    <property type="match status" value="1"/>
</dbReference>